<evidence type="ECO:0000256" key="6">
    <source>
        <dbReference type="SAM" id="MobiDB-lite"/>
    </source>
</evidence>
<protein>
    <submittedName>
        <fullName evidence="10">Anti-sigma factor domain-containing protein</fullName>
    </submittedName>
</protein>
<dbReference type="InterPro" id="IPR055431">
    <property type="entry name" value="RsgI_M"/>
</dbReference>
<evidence type="ECO:0000256" key="7">
    <source>
        <dbReference type="SAM" id="Phobius"/>
    </source>
</evidence>
<evidence type="ECO:0000313" key="12">
    <source>
        <dbReference type="Proteomes" id="UP000570010"/>
    </source>
</evidence>
<evidence type="ECO:0000256" key="5">
    <source>
        <dbReference type="ARBA" id="ARBA00023136"/>
    </source>
</evidence>
<evidence type="ECO:0000256" key="1">
    <source>
        <dbReference type="ARBA" id="ARBA00004162"/>
    </source>
</evidence>
<dbReference type="PROSITE" id="PS51849">
    <property type="entry name" value="RSGI_N"/>
    <property type="match status" value="1"/>
</dbReference>
<feature type="region of interest" description="Disordered" evidence="6">
    <location>
        <begin position="215"/>
        <end position="282"/>
    </location>
</feature>
<keyword evidence="4 7" id="KW-1133">Transmembrane helix</keyword>
<dbReference type="InterPro" id="IPR024449">
    <property type="entry name" value="Anti-sigma_RsgI_N"/>
</dbReference>
<feature type="domain" description="RsgI N-terminal anti-sigma" evidence="8">
    <location>
        <begin position="2"/>
        <end position="50"/>
    </location>
</feature>
<feature type="compositionally biased region" description="Low complexity" evidence="6">
    <location>
        <begin position="296"/>
        <end position="364"/>
    </location>
</feature>
<keyword evidence="11" id="KW-1185">Reference proteome</keyword>
<feature type="compositionally biased region" description="Low complexity" evidence="6">
    <location>
        <begin position="384"/>
        <end position="407"/>
    </location>
</feature>
<name>A0A6B3VY91_9BACI</name>
<evidence type="ECO:0000259" key="8">
    <source>
        <dbReference type="PROSITE" id="PS51849"/>
    </source>
</evidence>
<reference evidence="10 11" key="1">
    <citation type="submission" date="2020-02" db="EMBL/GenBank/DDBJ databases">
        <title>Bacillus aquiflavi sp. nov., isolated from yellow water of strong flavor Chinese baijiu in Yibin region of China.</title>
        <authorList>
            <person name="Xie J."/>
        </authorList>
    </citation>
    <scope>NUCLEOTIDE SEQUENCE [LARGE SCALE GENOMIC DNA]</scope>
    <source>
        <strain evidence="10 11">3H-10</strain>
    </source>
</reference>
<comment type="caution">
    <text evidence="10">The sequence shown here is derived from an EMBL/GenBank/DDBJ whole genome shotgun (WGS) entry which is preliminary data.</text>
</comment>
<feature type="compositionally biased region" description="Polar residues" evidence="6">
    <location>
        <begin position="267"/>
        <end position="278"/>
    </location>
</feature>
<evidence type="ECO:0000313" key="11">
    <source>
        <dbReference type="Proteomes" id="UP000472971"/>
    </source>
</evidence>
<organism evidence="10 11">
    <name type="scientific">Bacillus aquiflavi</name>
    <dbReference type="NCBI Taxonomy" id="2672567"/>
    <lineage>
        <taxon>Bacteria</taxon>
        <taxon>Bacillati</taxon>
        <taxon>Bacillota</taxon>
        <taxon>Bacilli</taxon>
        <taxon>Bacillales</taxon>
        <taxon>Bacillaceae</taxon>
        <taxon>Bacillus</taxon>
    </lineage>
</organism>
<feature type="region of interest" description="Disordered" evidence="6">
    <location>
        <begin position="296"/>
        <end position="420"/>
    </location>
</feature>
<dbReference type="EMBL" id="JAAIWN010000030">
    <property type="protein sequence ID" value="NEY82268.1"/>
    <property type="molecule type" value="Genomic_DNA"/>
</dbReference>
<dbReference type="Pfam" id="PF23750">
    <property type="entry name" value="RsgI_M"/>
    <property type="match status" value="1"/>
</dbReference>
<proteinExistence type="predicted"/>
<dbReference type="Pfam" id="PF12791">
    <property type="entry name" value="RsgI_N"/>
    <property type="match status" value="1"/>
</dbReference>
<feature type="compositionally biased region" description="Polar residues" evidence="6">
    <location>
        <begin position="365"/>
        <end position="375"/>
    </location>
</feature>
<keyword evidence="5 7" id="KW-0472">Membrane</keyword>
<dbReference type="Proteomes" id="UP000570010">
    <property type="component" value="Unassembled WGS sequence"/>
</dbReference>
<sequence>MKKGIIIEMDERFLTLLTPDGEFLRARKLNQDYEIGQEIEFVPIRTKKRQKKSFFTLSSLQMKAALVASIALIAAILLPFYNGNKVYAYMTIDINPSIEIGVNKNMDVIKLAAYNDEGKSIINELTDWKRKDISTVMKLILNKSKERDYINDRDQVLIATVYEGKQKNKFEEKLDSCIKEIKIVLKKEDLLLKVIEGTTEDRIKAKEKGLSTGRYIERKQQKFMENKTKKSEHKKETKEEENKLEPSSDQVEKENKEIEEPNPTTAPPNSNGQGNNKENVPINHQHHEKNHYQNQNANQNTNQNANQNANQNGNQNANQNRNQNANQNRNQNGNQNGNQNANQNRNQNANQNRNQNGNQNANQNSKAPETKNTPPGQMKKNEQSNENGHNGNEGKGQNNHNGNNGEGNKAKEQSVPGNGQ</sequence>
<accession>A0A6B3VY91</accession>
<dbReference type="EMBL" id="JACEIO010000032">
    <property type="protein sequence ID" value="MBA4538012.1"/>
    <property type="molecule type" value="Genomic_DNA"/>
</dbReference>
<keyword evidence="3 7" id="KW-0812">Transmembrane</keyword>
<dbReference type="AlphaFoldDB" id="A0A6B3VY91"/>
<evidence type="ECO:0000256" key="4">
    <source>
        <dbReference type="ARBA" id="ARBA00022989"/>
    </source>
</evidence>
<feature type="transmembrane region" description="Helical" evidence="7">
    <location>
        <begin position="54"/>
        <end position="81"/>
    </location>
</feature>
<dbReference type="GO" id="GO:0005886">
    <property type="term" value="C:plasma membrane"/>
    <property type="evidence" value="ECO:0007669"/>
    <property type="project" value="UniProtKB-SubCell"/>
</dbReference>
<evidence type="ECO:0000313" key="9">
    <source>
        <dbReference type="EMBL" id="MBA4538012.1"/>
    </source>
</evidence>
<comment type="subcellular location">
    <subcellularLocation>
        <location evidence="1">Cell membrane</location>
        <topology evidence="1">Single-pass membrane protein</topology>
    </subcellularLocation>
</comment>
<evidence type="ECO:0000313" key="10">
    <source>
        <dbReference type="EMBL" id="NEY82268.1"/>
    </source>
</evidence>
<evidence type="ECO:0000256" key="2">
    <source>
        <dbReference type="ARBA" id="ARBA00022475"/>
    </source>
</evidence>
<dbReference type="RefSeq" id="WP_163242653.1">
    <property type="nucleotide sequence ID" value="NZ_JAAIWN010000030.1"/>
</dbReference>
<keyword evidence="2" id="KW-1003">Cell membrane</keyword>
<reference evidence="9 12" key="2">
    <citation type="submission" date="2020-07" db="EMBL/GenBank/DDBJ databases">
        <authorList>
            <person name="Feng H."/>
        </authorList>
    </citation>
    <scope>NUCLEOTIDE SEQUENCE [LARGE SCALE GENOMIC DNA]</scope>
    <source>
        <strain evidence="12">s-12</strain>
        <strain evidence="9">S-12</strain>
    </source>
</reference>
<gene>
    <name evidence="10" type="ORF">G4D64_12315</name>
    <name evidence="9" type="ORF">H1Z61_12925</name>
</gene>
<dbReference type="Proteomes" id="UP000472971">
    <property type="component" value="Unassembled WGS sequence"/>
</dbReference>
<feature type="compositionally biased region" description="Basic and acidic residues" evidence="6">
    <location>
        <begin position="215"/>
        <end position="259"/>
    </location>
</feature>
<evidence type="ECO:0000256" key="3">
    <source>
        <dbReference type="ARBA" id="ARBA00022692"/>
    </source>
</evidence>